<proteinExistence type="predicted"/>
<evidence type="ECO:0000259" key="8">
    <source>
        <dbReference type="Pfam" id="PF25023"/>
    </source>
</evidence>
<dbReference type="Gene3D" id="2.180.10.10">
    <property type="entry name" value="RHS repeat-associated core"/>
    <property type="match status" value="3"/>
</dbReference>
<keyword evidence="3" id="KW-0732">Signal</keyword>
<feature type="transmembrane region" description="Helical" evidence="7">
    <location>
        <begin position="12"/>
        <end position="33"/>
    </location>
</feature>
<feature type="region of interest" description="Disordered" evidence="6">
    <location>
        <begin position="2139"/>
        <end position="2190"/>
    </location>
</feature>
<organism evidence="9 10">
    <name type="scientific">Enterovibrio norvegicus</name>
    <dbReference type="NCBI Taxonomy" id="188144"/>
    <lineage>
        <taxon>Bacteria</taxon>
        <taxon>Pseudomonadati</taxon>
        <taxon>Pseudomonadota</taxon>
        <taxon>Gammaproteobacteria</taxon>
        <taxon>Vibrionales</taxon>
        <taxon>Vibrionaceae</taxon>
        <taxon>Enterovibrio</taxon>
    </lineage>
</organism>
<keyword evidence="2" id="KW-0964">Secreted</keyword>
<feature type="domain" description="Teneurin-like YD-shell" evidence="8">
    <location>
        <begin position="1873"/>
        <end position="2132"/>
    </location>
</feature>
<dbReference type="InterPro" id="IPR031325">
    <property type="entry name" value="RHS_repeat"/>
</dbReference>
<comment type="caution">
    <text evidence="9">The sequence shown here is derived from an EMBL/GenBank/DDBJ whole genome shotgun (WGS) entry which is preliminary data.</text>
</comment>
<comment type="subcellular location">
    <subcellularLocation>
        <location evidence="1">Secreted</location>
    </subcellularLocation>
</comment>
<dbReference type="Pfam" id="PF13517">
    <property type="entry name" value="FG-GAP_3"/>
    <property type="match status" value="1"/>
</dbReference>
<keyword evidence="5" id="KW-0843">Virulence</keyword>
<evidence type="ECO:0000256" key="6">
    <source>
        <dbReference type="SAM" id="MobiDB-lite"/>
    </source>
</evidence>
<keyword evidence="7" id="KW-0812">Transmembrane</keyword>
<name>A0ABV4L9J0_9GAMM</name>
<evidence type="ECO:0000256" key="1">
    <source>
        <dbReference type="ARBA" id="ARBA00004613"/>
    </source>
</evidence>
<reference evidence="9 10" key="1">
    <citation type="submission" date="2024-06" db="EMBL/GenBank/DDBJ databases">
        <authorList>
            <person name="Steensen K."/>
            <person name="Seneca J."/>
            <person name="Bartlau N."/>
            <person name="Yu A.X."/>
            <person name="Polz M.F."/>
        </authorList>
    </citation>
    <scope>NUCLEOTIDE SEQUENCE [LARGE SCALE GENOMIC DNA]</scope>
    <source>
        <strain evidence="9 10">1F260</strain>
    </source>
</reference>
<dbReference type="Pfam" id="PF03534">
    <property type="entry name" value="SpvB"/>
    <property type="match status" value="1"/>
</dbReference>
<keyword evidence="7" id="KW-0472">Membrane</keyword>
<evidence type="ECO:0000256" key="5">
    <source>
        <dbReference type="ARBA" id="ARBA00023026"/>
    </source>
</evidence>
<dbReference type="Proteomes" id="UP001569154">
    <property type="component" value="Unassembled WGS sequence"/>
</dbReference>
<dbReference type="InterPro" id="IPR013517">
    <property type="entry name" value="FG-GAP"/>
</dbReference>
<dbReference type="SUPFAM" id="SSF69318">
    <property type="entry name" value="Integrin alpha N-terminal domain"/>
    <property type="match status" value="1"/>
</dbReference>
<evidence type="ECO:0000313" key="10">
    <source>
        <dbReference type="Proteomes" id="UP001569154"/>
    </source>
</evidence>
<dbReference type="InterPro" id="IPR050708">
    <property type="entry name" value="T6SS_VgrG/RHS"/>
</dbReference>
<gene>
    <name evidence="9" type="ORF">ACED35_22025</name>
</gene>
<dbReference type="NCBIfam" id="TIGR03696">
    <property type="entry name" value="Rhs_assc_core"/>
    <property type="match status" value="1"/>
</dbReference>
<dbReference type="PANTHER" id="PTHR32305:SF15">
    <property type="entry name" value="PROTEIN RHSA-RELATED"/>
    <property type="match status" value="1"/>
</dbReference>
<evidence type="ECO:0000256" key="2">
    <source>
        <dbReference type="ARBA" id="ARBA00022525"/>
    </source>
</evidence>
<dbReference type="RefSeq" id="WP_017014047.1">
    <property type="nucleotide sequence ID" value="NZ_AJYG02000047.1"/>
</dbReference>
<keyword evidence="7" id="KW-1133">Transmembrane helix</keyword>
<sequence>MDIYSRTARLQKTLVSFLPAVQGMCVALLVSVVSVDSYALTPTGGKTAVLSGDFSVSGGEATYSLPISVSPGRAGHQPSLSLEYRSDSPNGYLGMGWSIGGLSAISRCGRNLAVDKRWGGVQFNDNDRYCLDGKRLIAITGKDGANLTEYRLKENGYSKIVSFNRQGNGPQYFKVWTKDGSVYEYGVTNDARAELPSQSHVYKWSLNKITDVTGNNSVNFHYAENQAAGTHKISSIDYVGGKVTFGYEGRSDATSGYLGGSLITRDQRLKTVSIYQSDKTTKLGDYKLTYNNASTTRRSFLESISYCKGDNCTTEVSFSNTVYSKSKRTLESEYTNPRFYDVNRDGILESYGEIQRLNSVFRDLKGKTYETVRTHTLSGSISSPSLTVNYCPRDTGNTASSYSKDGNGSLTPYCKFDWCNIESNRHKTGENRYLNSYHNSCAILSKGKNAGDFNGDGLETLITGYASSDINNDGIDDKHQFDDRWGGLNYIISNGQSGNIKDSHDKYFHSFIDVNNDGYLDAIFTKPGNKILIYLFNGNSFITPNEVTFSSTIRTDKLHFLDVNYDGYPELISFGRYHQNKNGTFDVQSSTELISDAQTQSLRFSDLDGDGLQDTIATNSSPQTKKAKIQYGHNRTLDKILKIQEAGVDYNISYKFATDTSVHKQVHHFAYPYMNTTPRRYLVSGYSKSPKGYSPTSYSYFYEGARSHAKGYGFLGFQKITRTENAAITTQIATTYEVDNGLTAGKPLSIVETRNGKRISEQTFRYTHKPEQGYNAQYHQVYASSVTTLAYDLALQKVKRREITERVIDRFGNLMSESSDITSDIANGGHFVTSTANQYLSTGVNSAHQIYDITSIQNIDNFASTLAGFKAGLGRYCGTDGKIYFKPNDHIVLIHGEIDTPIVLQRYNHFYRYDTTGSSTDLDGLTTITGNLTGISSAAFNAASPNACGSYAFSDYDGDGQAEFATTKTTRTELVTESGANFWKIGALTVSKTTITDKSNSNLSRTVQNTFAYNGDGLLETNTTNASAYGSTGDSVTSGKYLTNAFEYDNYGNVTKTKVTGTGIAKARTSTTAYDSDGLYPKSQANAKGHTTKLTYDANGLMTQSVSPLAGRTMSYSYDAFQRLNTETRPGTNNTINHSYKLGGDCANATSQTVSCVRTDATDRGEVITHFDYAGREIRTLHQGFNGEWIVRDNTWDKSGRKVSATRPRFLSDSAVSVVNFQYDELHRETRKDEPAATSGQRAVFKTTYNGFVTELTDARAYKHSTTQNLLGHILRKDEPDGAYQTYNYYPDGKLKDTTDSSGNVTRIEYDELGHRSKLSDPDMGDWTYTYNALGELKVKKDANNVKTTLTYDELGRKTREQYNTGGLMQWTYDTRGKLGTLASVQGNGLRSDYYYNNQGQLQEVAKQTGGEKFSSHYFYDAYERVTREVRPNGIDTSRLAGANVLGEDDKPENRLVLEYVYNTNGYISAVRSPKNYADDVFTSASFREEIRQLLNDAIELANTYLVRAEKYATQESFFKNKAEEYKQKTVNVHTLDGSSAAMLAGGYRYKQWCNAQQVCYLRPGTWVLLHDDVVTPIDVTLDGDIYRLESDYQSTSAGKRNYAASVHKVTQAEFDSQALTAAHDFILTDYDRNGQPDLMSTKDIYIAQADSETQEELLFSAEDLDQAAVIAGTRYKFYTELATALISLSEDVAKFTGIYCEMANQLGGGLTTAQRSGCVDDKETSQAEQLSLILSNSELADASESDAYVYYWQRRETDAWNHTLSEMLGNGLANTYHHNANTGRPDFIATHKGSQLFNKNVSGYTKAGRNIRLIEYKYDNHDNVTSRYDQLLGIRDTFSYDVLDRVTSNNVVLDTPDRHLAGNPDFAGPFDVSYDKLGNIKSRTETGNYNYDNVAVGPHAVTSANGLTYQYDAVGNMVSAKTEEGSEDATLERKLEWNAFNKPTKITRNGQTVEFTYDANHSRYLKKTSAGINTFYFGKTYERVTDTNTGDVQHKHFVYADGKLIALNTQTRDSQDKLKDKQIRYLHYDALQSVDMITDGYGVVVERRSYNVWGKQRKVIWQDDSPTHVEQAVITNRGYTGHEEIKEVGLIHMNGRVYDQELGRFISADPIIQAPFVTNSFNRYAYVWNNPLKYNDPTGYESGEPGQPDHDEGNWESQNDSWGSGGGSWGKNNDNGWGGEEDHLSTDGTENLHENINSITLVGFVFNYFTRWLGSHFGGKGNTGHDEFKYDAYEAIGACRSGRCGDKQALAIQGALNAGIISSSNLSSLSNAQRKAISSTYNHIIEQYQRFKVAYVGGYSDAYSGIVKNIAEGYKSKAIYFEWSQSVEFRAWAIANAGTGITAVGHSYGADTAMHVVAGGYYVDRLVTVDPVGRSRPSFSNVSKYSGHWKNVNSVGGGMTFNNVVADVGGAYNEAVGLHPDERINSTKDHANVCSDYCSHD</sequence>
<dbReference type="PANTHER" id="PTHR32305">
    <property type="match status" value="1"/>
</dbReference>
<keyword evidence="4" id="KW-0677">Repeat</keyword>
<dbReference type="InterPro" id="IPR022385">
    <property type="entry name" value="Rhs_assc_core"/>
</dbReference>
<protein>
    <submittedName>
        <fullName evidence="9">SpvB/TcaC N-terminal domain-containing protein</fullName>
    </submittedName>
</protein>
<dbReference type="Pfam" id="PF05593">
    <property type="entry name" value="RHS_repeat"/>
    <property type="match status" value="1"/>
</dbReference>
<feature type="compositionally biased region" description="Basic and acidic residues" evidence="6">
    <location>
        <begin position="2181"/>
        <end position="2190"/>
    </location>
</feature>
<dbReference type="InterPro" id="IPR056823">
    <property type="entry name" value="TEN-like_YD-shell"/>
</dbReference>
<keyword evidence="10" id="KW-1185">Reference proteome</keyword>
<dbReference type="InterPro" id="IPR003284">
    <property type="entry name" value="Sal_SpvB"/>
</dbReference>
<accession>A0ABV4L9J0</accession>
<evidence type="ECO:0000313" key="9">
    <source>
        <dbReference type="EMBL" id="MEZ8083800.1"/>
    </source>
</evidence>
<evidence type="ECO:0000256" key="3">
    <source>
        <dbReference type="ARBA" id="ARBA00022729"/>
    </source>
</evidence>
<evidence type="ECO:0000256" key="7">
    <source>
        <dbReference type="SAM" id="Phobius"/>
    </source>
</evidence>
<evidence type="ECO:0000256" key="4">
    <source>
        <dbReference type="ARBA" id="ARBA00022737"/>
    </source>
</evidence>
<dbReference type="EMBL" id="JBGONM010000081">
    <property type="protein sequence ID" value="MEZ8083800.1"/>
    <property type="molecule type" value="Genomic_DNA"/>
</dbReference>
<dbReference type="Pfam" id="PF25023">
    <property type="entry name" value="TEN_YD-shell"/>
    <property type="match status" value="1"/>
</dbReference>
<dbReference type="InterPro" id="IPR028994">
    <property type="entry name" value="Integrin_alpha_N"/>
</dbReference>